<feature type="chain" id="PRO_5044081813" description="Gram-positive cocci surface proteins LPxTG domain-containing protein" evidence="3">
    <location>
        <begin position="28"/>
        <end position="229"/>
    </location>
</feature>
<keyword evidence="3" id="KW-0732">Signal</keyword>
<dbReference type="RefSeq" id="WP_123184645.1">
    <property type="nucleotide sequence ID" value="NZ_CAOKAH010000001.1"/>
</dbReference>
<dbReference type="EMBL" id="SSTM01000001">
    <property type="protein sequence ID" value="TJW12265.1"/>
    <property type="molecule type" value="Genomic_DNA"/>
</dbReference>
<dbReference type="EMBL" id="JACHYA010000001">
    <property type="protein sequence ID" value="MBB3170513.1"/>
    <property type="molecule type" value="Genomic_DNA"/>
</dbReference>
<dbReference type="AlphaFoldDB" id="A0A3N0ACM9"/>
<evidence type="ECO:0000313" key="6">
    <source>
        <dbReference type="Proteomes" id="UP000309454"/>
    </source>
</evidence>
<evidence type="ECO:0000256" key="1">
    <source>
        <dbReference type="SAM" id="MobiDB-lite"/>
    </source>
</evidence>
<evidence type="ECO:0000256" key="3">
    <source>
        <dbReference type="SAM" id="SignalP"/>
    </source>
</evidence>
<evidence type="ECO:0000313" key="7">
    <source>
        <dbReference type="Proteomes" id="UP000530850"/>
    </source>
</evidence>
<comment type="caution">
    <text evidence="4">The sequence shown here is derived from an EMBL/GenBank/DDBJ whole genome shotgun (WGS) entry which is preliminary data.</text>
</comment>
<evidence type="ECO:0000313" key="5">
    <source>
        <dbReference type="EMBL" id="TJW12265.1"/>
    </source>
</evidence>
<dbReference type="Proteomes" id="UP000309454">
    <property type="component" value="Unassembled WGS sequence"/>
</dbReference>
<keyword evidence="2" id="KW-0472">Membrane</keyword>
<evidence type="ECO:0000313" key="4">
    <source>
        <dbReference type="EMBL" id="MBB3170513.1"/>
    </source>
</evidence>
<dbReference type="Proteomes" id="UP000530850">
    <property type="component" value="Unassembled WGS sequence"/>
</dbReference>
<name>A0A3N0ACM9_9ACTN</name>
<protein>
    <recommendedName>
        <fullName evidence="8">Gram-positive cocci surface proteins LPxTG domain-containing protein</fullName>
    </recommendedName>
</protein>
<keyword evidence="2" id="KW-1133">Transmembrane helix</keyword>
<keyword evidence="2" id="KW-0812">Transmembrane</keyword>
<feature type="transmembrane region" description="Helical" evidence="2">
    <location>
        <begin position="201"/>
        <end position="223"/>
    </location>
</feature>
<evidence type="ECO:0000256" key="2">
    <source>
        <dbReference type="SAM" id="Phobius"/>
    </source>
</evidence>
<feature type="compositionally biased region" description="Low complexity" evidence="1">
    <location>
        <begin position="184"/>
        <end position="198"/>
    </location>
</feature>
<gene>
    <name evidence="5" type="ORF">E5982_01285</name>
    <name evidence="4" type="ORF">FHR31_000293</name>
</gene>
<reference evidence="4 7" key="2">
    <citation type="submission" date="2020-08" db="EMBL/GenBank/DDBJ databases">
        <title>Sequencing the genomes of 1000 actinobacteria strains.</title>
        <authorList>
            <person name="Klenk H.-P."/>
        </authorList>
    </citation>
    <scope>NUCLEOTIDE SEQUENCE [LARGE SCALE GENOMIC DNA]</scope>
    <source>
        <strain evidence="4 7">DSM 22242</strain>
    </source>
</reference>
<sequence length="229" mass="23669">MKSIIAAIACLALLLAGAFPEPPLAWAGETQPYRVEYRDPFSPLTENGSDFFAHMQPFRPGQTQSGQFTCANSSQQAVMMEVRLVPAQNRLGQHLSTVIANDEGAAVGHVSPAHPEAVTLCLLQPGQEETFRFEATLEADTPAELAAETGAVRWEFFASAQQGGPAHDAPVSGDDGGDPGPEGRPGSAEGTPGPLPLTGDGFGAIAALALAALAPCGALALAARGNRRS</sequence>
<organism evidence="4 7">
    <name type="scientific">Parvibacter caecicola</name>
    <dbReference type="NCBI Taxonomy" id="747645"/>
    <lineage>
        <taxon>Bacteria</taxon>
        <taxon>Bacillati</taxon>
        <taxon>Actinomycetota</taxon>
        <taxon>Coriobacteriia</taxon>
        <taxon>Coriobacteriales</taxon>
        <taxon>Coriobacteriaceae</taxon>
        <taxon>Parvibacter</taxon>
    </lineage>
</organism>
<accession>A0A3N0ACM9</accession>
<dbReference type="GeneID" id="93355957"/>
<feature type="signal peptide" evidence="3">
    <location>
        <begin position="1"/>
        <end position="27"/>
    </location>
</feature>
<feature type="region of interest" description="Disordered" evidence="1">
    <location>
        <begin position="161"/>
        <end position="198"/>
    </location>
</feature>
<reference evidence="5 6" key="1">
    <citation type="submission" date="2019-04" db="EMBL/GenBank/DDBJ databases">
        <title>Microbes associate with the intestines of laboratory mice.</title>
        <authorList>
            <person name="Navarre W."/>
            <person name="Wong E."/>
            <person name="Huang K.C."/>
            <person name="Tropini C."/>
            <person name="Ng K."/>
            <person name="Yu B."/>
        </authorList>
    </citation>
    <scope>NUCLEOTIDE SEQUENCE [LARGE SCALE GENOMIC DNA]</scope>
    <source>
        <strain evidence="5 6">NM48_B13</strain>
    </source>
</reference>
<evidence type="ECO:0008006" key="8">
    <source>
        <dbReference type="Google" id="ProtNLM"/>
    </source>
</evidence>
<keyword evidence="6" id="KW-1185">Reference proteome</keyword>
<proteinExistence type="predicted"/>